<proteinExistence type="inferred from homology"/>
<dbReference type="Pfam" id="PF13641">
    <property type="entry name" value="Glyco_tranf_2_3"/>
    <property type="match status" value="1"/>
</dbReference>
<feature type="domain" description="Galactofuranosyltransferase-2 C-terminal" evidence="7">
    <location>
        <begin position="484"/>
        <end position="665"/>
    </location>
</feature>
<dbReference type="Pfam" id="PF19320">
    <property type="entry name" value="GlfT2_domain3"/>
    <property type="match status" value="1"/>
</dbReference>
<comment type="pathway">
    <text evidence="1">Cell wall biogenesis; cell wall polysaccharide biosynthesis.</text>
</comment>
<evidence type="ECO:0000256" key="2">
    <source>
        <dbReference type="ARBA" id="ARBA00006739"/>
    </source>
</evidence>
<dbReference type="InterPro" id="IPR040492">
    <property type="entry name" value="GlfT2_N"/>
</dbReference>
<evidence type="ECO:0000256" key="3">
    <source>
        <dbReference type="ARBA" id="ARBA00022676"/>
    </source>
</evidence>
<dbReference type="InterPro" id="IPR029044">
    <property type="entry name" value="Nucleotide-diphossugar_trans"/>
</dbReference>
<dbReference type="KEGG" id="clw:CLAC_00535"/>
<keyword evidence="4 8" id="KW-0808">Transferase</keyword>
<organism evidence="8 9">
    <name type="scientific">Corynebacterium lactis RW2-5</name>
    <dbReference type="NCBI Taxonomy" id="1408189"/>
    <lineage>
        <taxon>Bacteria</taxon>
        <taxon>Bacillati</taxon>
        <taxon>Actinomycetota</taxon>
        <taxon>Actinomycetes</taxon>
        <taxon>Mycobacteriales</taxon>
        <taxon>Corynebacteriaceae</taxon>
        <taxon>Corynebacterium</taxon>
    </lineage>
</organism>
<feature type="compositionally biased region" description="Polar residues" evidence="5">
    <location>
        <begin position="1"/>
        <end position="13"/>
    </location>
</feature>
<evidence type="ECO:0000256" key="1">
    <source>
        <dbReference type="ARBA" id="ARBA00004776"/>
    </source>
</evidence>
<evidence type="ECO:0000313" key="8">
    <source>
        <dbReference type="EMBL" id="ALA66471.1"/>
    </source>
</evidence>
<feature type="region of interest" description="Disordered" evidence="5">
    <location>
        <begin position="1"/>
        <end position="20"/>
    </location>
</feature>
<name>A0A0K2GYB6_9CORY</name>
<evidence type="ECO:0000256" key="5">
    <source>
        <dbReference type="SAM" id="MobiDB-lite"/>
    </source>
</evidence>
<keyword evidence="9" id="KW-1185">Reference proteome</keyword>
<dbReference type="InterPro" id="IPR045699">
    <property type="entry name" value="GlfT2_C"/>
</dbReference>
<dbReference type="AlphaFoldDB" id="A0A0K2GYB6"/>
<evidence type="ECO:0000259" key="6">
    <source>
        <dbReference type="Pfam" id="PF17994"/>
    </source>
</evidence>
<evidence type="ECO:0000256" key="4">
    <source>
        <dbReference type="ARBA" id="ARBA00022679"/>
    </source>
</evidence>
<dbReference type="GO" id="GO:0016757">
    <property type="term" value="F:glycosyltransferase activity"/>
    <property type="evidence" value="ECO:0007669"/>
    <property type="project" value="UniProtKB-KW"/>
</dbReference>
<feature type="domain" description="Galactofuranosyltransferase GlfT2 N-terminal" evidence="6">
    <location>
        <begin position="51"/>
        <end position="207"/>
    </location>
</feature>
<dbReference type="EMBL" id="CP006841">
    <property type="protein sequence ID" value="ALA66471.1"/>
    <property type="molecule type" value="Genomic_DNA"/>
</dbReference>
<dbReference type="PANTHER" id="PTHR43179:SF12">
    <property type="entry name" value="GALACTOFURANOSYLTRANSFERASE GLFT2"/>
    <property type="match status" value="1"/>
</dbReference>
<sequence length="666" mass="74171">MTFSASNQEPTQDTSVNSTSAATVVSSAQALGTSESINQAKEASDSDALTVQRVLFAPPADWVDPELYFRIEGVGAYDGSVRATRNSITLGRHTIVRTDTYFGRFRASYWQRWTSIKEIEIRARVVGSARVLAYTEDIGGHLRMEDSWASGGSDADGNWTGEHSPMAGSANEEVRLTVPLDRFADGGAIHLRFDTEDAGAKISDVRYVVPRSAIKRDLPTDLVICSYNRPVDCARTVATLAQDLPALERVRTIRVVDQGDQHPADEADFELAKEVLGERLSVVHQPNLGGAGGFSRGMRDATAAGDCMILLTDDDIRPEPETTLRLSALAVCAEKPMLLGAQMLFLFNPTSLFRTGETYDWKALTVRENDPKFGKADVDVRKAHQLRRLGVEYNAWWTCLVPSEVVKKIGLALPLFFQYDDIDYGFRAAKAGYPTDTIPGAAVWHADFYWKDIENAAQYFGLRNALIAATMHGEVSSKDMVNVASRRILTNLVSMRYGLAWTQMEAVRDLLRGPEVLRNASQGDFARIGAGRAKFPETKLLPLHEMPGDLTPVRPPSHEISSENKTLAKRLAYTQMGKKRPGPAAVAFEDSFWWHLSTFDDVWVTDASQNGVRHLVRDLDKEKKMRAEVVSLMRELSSRWDEIAEQWRRAVPELTSQENWSKFFEA</sequence>
<keyword evidence="3" id="KW-0328">Glycosyltransferase</keyword>
<dbReference type="STRING" id="1408189.CLAC_00535"/>
<reference evidence="8 9" key="1">
    <citation type="submission" date="2013-10" db="EMBL/GenBank/DDBJ databases">
        <title>Complete genome sequence of Corynebacterium lactis DSM 45799(T), isolated from raw cow milk.</title>
        <authorList>
            <person name="Ruckert C."/>
            <person name="Albersmeier A."/>
            <person name="Lipski A."/>
            <person name="Kalinowski J."/>
        </authorList>
    </citation>
    <scope>NUCLEOTIDE SEQUENCE [LARGE SCALE GENOMIC DNA]</scope>
    <source>
        <strain evidence="8 9">RW2-5</strain>
    </source>
</reference>
<evidence type="ECO:0000313" key="9">
    <source>
        <dbReference type="Proteomes" id="UP000058446"/>
    </source>
</evidence>
<accession>A0A0K2GYB6</accession>
<dbReference type="Pfam" id="PF17994">
    <property type="entry name" value="Glft2_N"/>
    <property type="match status" value="1"/>
</dbReference>
<dbReference type="PATRIC" id="fig|1408189.4.peg.110"/>
<dbReference type="RefSeq" id="WP_245621910.1">
    <property type="nucleotide sequence ID" value="NZ_CP006841.1"/>
</dbReference>
<dbReference type="Gene3D" id="3.90.550.60">
    <property type="match status" value="1"/>
</dbReference>
<protein>
    <submittedName>
        <fullName evidence="8">Glycosyl transferase</fullName>
    </submittedName>
</protein>
<dbReference type="PANTHER" id="PTHR43179">
    <property type="entry name" value="RHAMNOSYLTRANSFERASE WBBL"/>
    <property type="match status" value="1"/>
</dbReference>
<gene>
    <name evidence="8" type="ORF">CLAC_00535</name>
</gene>
<dbReference type="SUPFAM" id="SSF53448">
    <property type="entry name" value="Nucleotide-diphospho-sugar transferases"/>
    <property type="match status" value="1"/>
</dbReference>
<comment type="similarity">
    <text evidence="2">Belongs to the glycosyltransferase 2 family.</text>
</comment>
<dbReference type="Proteomes" id="UP000058446">
    <property type="component" value="Chromosome"/>
</dbReference>
<evidence type="ECO:0000259" key="7">
    <source>
        <dbReference type="Pfam" id="PF19320"/>
    </source>
</evidence>